<organism evidence="11 12">
    <name type="scientific">Oreochromis aureus</name>
    <name type="common">Israeli tilapia</name>
    <name type="synonym">Chromis aureus</name>
    <dbReference type="NCBI Taxonomy" id="47969"/>
    <lineage>
        <taxon>Eukaryota</taxon>
        <taxon>Metazoa</taxon>
        <taxon>Chordata</taxon>
        <taxon>Craniata</taxon>
        <taxon>Vertebrata</taxon>
        <taxon>Euteleostomi</taxon>
        <taxon>Actinopterygii</taxon>
        <taxon>Neopterygii</taxon>
        <taxon>Teleostei</taxon>
        <taxon>Neoteleostei</taxon>
        <taxon>Acanthomorphata</taxon>
        <taxon>Ovalentaria</taxon>
        <taxon>Cichlomorphae</taxon>
        <taxon>Cichliformes</taxon>
        <taxon>Cichlidae</taxon>
        <taxon>African cichlids</taxon>
        <taxon>Pseudocrenilabrinae</taxon>
        <taxon>Oreochromini</taxon>
        <taxon>Oreochromis</taxon>
    </lineage>
</organism>
<dbReference type="GO" id="GO:0006508">
    <property type="term" value="P:proteolysis"/>
    <property type="evidence" value="ECO:0007669"/>
    <property type="project" value="UniProtKB-KW"/>
</dbReference>
<evidence type="ECO:0000256" key="1">
    <source>
        <dbReference type="ARBA" id="ARBA00008455"/>
    </source>
</evidence>
<dbReference type="Proteomes" id="UP000472276">
    <property type="component" value="Unassembled WGS sequence"/>
</dbReference>
<evidence type="ECO:0000256" key="7">
    <source>
        <dbReference type="ARBA" id="ARBA00023157"/>
    </source>
</evidence>
<protein>
    <recommendedName>
        <fullName evidence="13">Cathepsin L.1</fullName>
    </recommendedName>
</protein>
<dbReference type="InterPro" id="IPR013128">
    <property type="entry name" value="Peptidase_C1A"/>
</dbReference>
<keyword evidence="5" id="KW-0788">Thiol protease</keyword>
<dbReference type="AlphaFoldDB" id="A0A668V2C8"/>
<dbReference type="CDD" id="cd02248">
    <property type="entry name" value="Peptidase_C1A"/>
    <property type="match status" value="1"/>
</dbReference>
<dbReference type="InterPro" id="IPR025661">
    <property type="entry name" value="Pept_asp_AS"/>
</dbReference>
<dbReference type="FunFam" id="2.40.50.170:FF:000001">
    <property type="entry name" value="Cathepsin L1"/>
    <property type="match status" value="1"/>
</dbReference>
<proteinExistence type="inferred from homology"/>
<dbReference type="SMART" id="SM00645">
    <property type="entry name" value="Pept_C1"/>
    <property type="match status" value="1"/>
</dbReference>
<dbReference type="InterPro" id="IPR013201">
    <property type="entry name" value="Prot_inhib_I29"/>
</dbReference>
<evidence type="ECO:0000256" key="6">
    <source>
        <dbReference type="ARBA" id="ARBA00023145"/>
    </source>
</evidence>
<evidence type="ECO:0000256" key="4">
    <source>
        <dbReference type="ARBA" id="ARBA00022801"/>
    </source>
</evidence>
<dbReference type="PROSITE" id="PS00139">
    <property type="entry name" value="THIOL_PROTEASE_CYS"/>
    <property type="match status" value="1"/>
</dbReference>
<dbReference type="PROSITE" id="PS00640">
    <property type="entry name" value="THIOL_PROTEASE_ASN"/>
    <property type="match status" value="1"/>
</dbReference>
<keyword evidence="4" id="KW-0378">Hydrolase</keyword>
<keyword evidence="12" id="KW-1185">Reference proteome</keyword>
<feature type="domain" description="Peptidase C1A papain C-terminal" evidence="9">
    <location>
        <begin position="122"/>
        <end position="333"/>
    </location>
</feature>
<dbReference type="SUPFAM" id="SSF54001">
    <property type="entry name" value="Cysteine proteinases"/>
    <property type="match status" value="1"/>
</dbReference>
<keyword evidence="7" id="KW-1015">Disulfide bond</keyword>
<dbReference type="Gene3D" id="3.90.70.10">
    <property type="entry name" value="Cysteine proteinases"/>
    <property type="match status" value="1"/>
</dbReference>
<dbReference type="PANTHER" id="PTHR12411">
    <property type="entry name" value="CYSTEINE PROTEASE FAMILY C1-RELATED"/>
    <property type="match status" value="1"/>
</dbReference>
<evidence type="ECO:0008006" key="13">
    <source>
        <dbReference type="Google" id="ProtNLM"/>
    </source>
</evidence>
<name>A0A668V2C8_OREAU</name>
<evidence type="ECO:0000256" key="2">
    <source>
        <dbReference type="ARBA" id="ARBA00022670"/>
    </source>
</evidence>
<dbReference type="GO" id="GO:0031410">
    <property type="term" value="C:cytoplasmic vesicle"/>
    <property type="evidence" value="ECO:0007669"/>
    <property type="project" value="UniProtKB-ARBA"/>
</dbReference>
<dbReference type="InterPro" id="IPR039417">
    <property type="entry name" value="Peptidase_C1A_papain-like"/>
</dbReference>
<dbReference type="Ensembl" id="ENSOABT00000046189.2">
    <property type="protein sequence ID" value="ENSOABP00000045007.2"/>
    <property type="gene ID" value="ENSOABG00000020045.2"/>
</dbReference>
<comment type="similarity">
    <text evidence="1">Belongs to the peptidase C1 family.</text>
</comment>
<dbReference type="Pfam" id="PF00112">
    <property type="entry name" value="Peptidase_C1"/>
    <property type="match status" value="1"/>
</dbReference>
<evidence type="ECO:0000259" key="10">
    <source>
        <dbReference type="SMART" id="SM00848"/>
    </source>
</evidence>
<evidence type="ECO:0000256" key="8">
    <source>
        <dbReference type="SAM" id="SignalP"/>
    </source>
</evidence>
<gene>
    <name evidence="11" type="primary">CTSS</name>
</gene>
<dbReference type="Pfam" id="PF08246">
    <property type="entry name" value="Inhibitor_I29"/>
    <property type="match status" value="1"/>
</dbReference>
<evidence type="ECO:0000256" key="3">
    <source>
        <dbReference type="ARBA" id="ARBA00022729"/>
    </source>
</evidence>
<evidence type="ECO:0000313" key="12">
    <source>
        <dbReference type="Proteomes" id="UP000472276"/>
    </source>
</evidence>
<sequence>CVCFSLFLVKMKLLLVVAAVLAVSSCGRMSLEDMEFHAWKLKFEKSYDSPSEETQRKQIWLNNRKLVLKHNALADQGLKSFRLGMTYFHLYFHQYVHCLGSFNASLPRRGSTFNGLPKGSVLSDTVDWREQGYVTKVKDQQQCGSCWAFSATGALEGQHFKKTGNLVSLSEQQLVDCTRKYFNHGCDGGWMIPAFKYIKDNGGIQTEESYTYEGQCHYNANFVGAQCSGYATVKQDEEALKQAVAAIGPISIAVDASHESFQLYQSGVAIDSRCSNNHFSHAMLIVGYGAENGHDYWLVKNSWGLDWGEEGYIKMVRNKSINCGIANKASYPLV</sequence>
<evidence type="ECO:0000259" key="9">
    <source>
        <dbReference type="SMART" id="SM00645"/>
    </source>
</evidence>
<keyword evidence="6" id="KW-0865">Zymogen</keyword>
<dbReference type="InterPro" id="IPR038765">
    <property type="entry name" value="Papain-like_cys_pep_sf"/>
</dbReference>
<dbReference type="SMART" id="SM00848">
    <property type="entry name" value="Inhibitor_I29"/>
    <property type="match status" value="1"/>
</dbReference>
<keyword evidence="2" id="KW-0645">Protease</keyword>
<dbReference type="InterPro" id="IPR000668">
    <property type="entry name" value="Peptidase_C1A_C"/>
</dbReference>
<dbReference type="GO" id="GO:0008234">
    <property type="term" value="F:cysteine-type peptidase activity"/>
    <property type="evidence" value="ECO:0007669"/>
    <property type="project" value="UniProtKB-KW"/>
</dbReference>
<dbReference type="GO" id="GO:0012505">
    <property type="term" value="C:endomembrane system"/>
    <property type="evidence" value="ECO:0007669"/>
    <property type="project" value="UniProtKB-ARBA"/>
</dbReference>
<feature type="domain" description="Cathepsin propeptide inhibitor" evidence="10">
    <location>
        <begin position="36"/>
        <end position="95"/>
    </location>
</feature>
<dbReference type="InterPro" id="IPR000169">
    <property type="entry name" value="Pept_cys_AS"/>
</dbReference>
<dbReference type="PRINTS" id="PR00705">
    <property type="entry name" value="PAPAIN"/>
</dbReference>
<reference evidence="11" key="2">
    <citation type="submission" date="2025-09" db="UniProtKB">
        <authorList>
            <consortium name="Ensembl"/>
        </authorList>
    </citation>
    <scope>IDENTIFICATION</scope>
</reference>
<accession>A0A668V2C8</accession>
<evidence type="ECO:0000256" key="5">
    <source>
        <dbReference type="ARBA" id="ARBA00022807"/>
    </source>
</evidence>
<dbReference type="FunFam" id="3.90.70.10:FF:000006">
    <property type="entry name" value="Cathepsin S"/>
    <property type="match status" value="1"/>
</dbReference>
<keyword evidence="3 8" id="KW-0732">Signal</keyword>
<evidence type="ECO:0000313" key="11">
    <source>
        <dbReference type="Ensembl" id="ENSOABP00000045007.2"/>
    </source>
</evidence>
<feature type="chain" id="PRO_5044198324" description="Cathepsin L.1" evidence="8">
    <location>
        <begin position="23"/>
        <end position="334"/>
    </location>
</feature>
<feature type="signal peptide" evidence="8">
    <location>
        <begin position="1"/>
        <end position="22"/>
    </location>
</feature>
<reference evidence="11" key="1">
    <citation type="submission" date="2025-08" db="UniProtKB">
        <authorList>
            <consortium name="Ensembl"/>
        </authorList>
    </citation>
    <scope>IDENTIFICATION</scope>
</reference>
<dbReference type="GO" id="GO:0005767">
    <property type="term" value="C:secondary lysosome"/>
    <property type="evidence" value="ECO:0007669"/>
    <property type="project" value="UniProtKB-ARBA"/>
</dbReference>